<dbReference type="AlphaFoldDB" id="A0A2K2UC60"/>
<gene>
    <name evidence="6" type="ORF">C2L71_04930</name>
</gene>
<dbReference type="GO" id="GO:0005829">
    <property type="term" value="C:cytosol"/>
    <property type="evidence" value="ECO:0007669"/>
    <property type="project" value="TreeGrafter"/>
</dbReference>
<dbReference type="GO" id="GO:0016301">
    <property type="term" value="F:kinase activity"/>
    <property type="evidence" value="ECO:0007669"/>
    <property type="project" value="UniProtKB-KW"/>
</dbReference>
<dbReference type="OrthoDB" id="8578462at2"/>
<dbReference type="PRINTS" id="PR00990">
    <property type="entry name" value="RIBOKINASE"/>
</dbReference>
<keyword evidence="3 4" id="KW-0418">Kinase</keyword>
<evidence type="ECO:0000313" key="6">
    <source>
        <dbReference type="EMBL" id="PNV67874.1"/>
    </source>
</evidence>
<accession>A0A2K2UC60</accession>
<evidence type="ECO:0000313" key="7">
    <source>
        <dbReference type="Proteomes" id="UP000236197"/>
    </source>
</evidence>
<evidence type="ECO:0000256" key="2">
    <source>
        <dbReference type="ARBA" id="ARBA00022679"/>
    </source>
</evidence>
<evidence type="ECO:0000256" key="4">
    <source>
        <dbReference type="RuleBase" id="RU003704"/>
    </source>
</evidence>
<proteinExistence type="inferred from homology"/>
<feature type="domain" description="Carbohydrate kinase PfkB" evidence="5">
    <location>
        <begin position="8"/>
        <end position="296"/>
    </location>
</feature>
<dbReference type="RefSeq" id="WP_103264676.1">
    <property type="nucleotide sequence ID" value="NZ_CABMLE010000004.1"/>
</dbReference>
<dbReference type="GO" id="GO:0006796">
    <property type="term" value="P:phosphate-containing compound metabolic process"/>
    <property type="evidence" value="ECO:0007669"/>
    <property type="project" value="UniProtKB-ARBA"/>
</dbReference>
<dbReference type="InterPro" id="IPR002139">
    <property type="entry name" value="Ribo/fructo_kinase"/>
</dbReference>
<dbReference type="PANTHER" id="PTHR10584:SF166">
    <property type="entry name" value="RIBOKINASE"/>
    <property type="match status" value="1"/>
</dbReference>
<keyword evidence="7" id="KW-1185">Reference proteome</keyword>
<protein>
    <submittedName>
        <fullName evidence="6">Sugar kinase</fullName>
    </submittedName>
</protein>
<evidence type="ECO:0000256" key="1">
    <source>
        <dbReference type="ARBA" id="ARBA00010688"/>
    </source>
</evidence>
<comment type="similarity">
    <text evidence="1 4">Belongs to the carbohydrate kinase PfkB family.</text>
</comment>
<dbReference type="EMBL" id="PPEK01000004">
    <property type="protein sequence ID" value="PNV67874.1"/>
    <property type="molecule type" value="Genomic_DNA"/>
</dbReference>
<dbReference type="InterPro" id="IPR011611">
    <property type="entry name" value="PfkB_dom"/>
</dbReference>
<dbReference type="SUPFAM" id="SSF53613">
    <property type="entry name" value="Ribokinase-like"/>
    <property type="match status" value="1"/>
</dbReference>
<keyword evidence="2 4" id="KW-0808">Transferase</keyword>
<sequence>MPAASPAILAVGAIMVDLVCHMPRLPQSGEGAVAESVRARVGGCAFNSANMLRQLGVPHTLFAPVGEGIFAGFVERELHARGLEALRVPARGDGAVLDSGGCVCLVEPDGERTMLTLPGIDRHFERSWFDELDPSCFGYGLASGYEIEGAGGDAIISFFEDHADIRLYYAPGPRILGVEPAKTARINALHPVWHLNDQEARAYTGCSSLEAAGLAIAQECGNAAVITAGAAGASVFADGSCTTVVAEPVDVVDSIGAGDAHLGALVAARAAGRTWKDALAIANCAAAAVCQVEGGVLDDKTFVSLGIRV</sequence>
<dbReference type="Gene3D" id="3.40.1190.20">
    <property type="match status" value="1"/>
</dbReference>
<dbReference type="InterPro" id="IPR002173">
    <property type="entry name" value="Carboh/pur_kinase_PfkB_CS"/>
</dbReference>
<evidence type="ECO:0000256" key="3">
    <source>
        <dbReference type="ARBA" id="ARBA00022777"/>
    </source>
</evidence>
<dbReference type="InterPro" id="IPR029056">
    <property type="entry name" value="Ribokinase-like"/>
</dbReference>
<dbReference type="PROSITE" id="PS00584">
    <property type="entry name" value="PFKB_KINASES_2"/>
    <property type="match status" value="1"/>
</dbReference>
<organism evidence="6 7">
    <name type="scientific">Enteroscipio rubneri</name>
    <dbReference type="NCBI Taxonomy" id="2070686"/>
    <lineage>
        <taxon>Bacteria</taxon>
        <taxon>Bacillati</taxon>
        <taxon>Actinomycetota</taxon>
        <taxon>Coriobacteriia</taxon>
        <taxon>Eggerthellales</taxon>
        <taxon>Eggerthellaceae</taxon>
        <taxon>Enteroscipio</taxon>
    </lineage>
</organism>
<dbReference type="PANTHER" id="PTHR10584">
    <property type="entry name" value="SUGAR KINASE"/>
    <property type="match status" value="1"/>
</dbReference>
<evidence type="ECO:0000259" key="5">
    <source>
        <dbReference type="Pfam" id="PF00294"/>
    </source>
</evidence>
<dbReference type="Proteomes" id="UP000236197">
    <property type="component" value="Unassembled WGS sequence"/>
</dbReference>
<comment type="caution">
    <text evidence="6">The sequence shown here is derived from an EMBL/GenBank/DDBJ whole genome shotgun (WGS) entry which is preliminary data.</text>
</comment>
<reference evidence="7" key="1">
    <citation type="submission" date="2018-01" db="EMBL/GenBank/DDBJ databases">
        <title>Rubneribacter badeniensis gen. nov., sp. nov., and Colonibacter rubneri, gen. nov., sp. nov., WGS of new members of the Eggerthellaceae.</title>
        <authorList>
            <person name="Danylec N."/>
            <person name="Stoll D.A."/>
            <person name="Doetsch A."/>
            <person name="Kulling S.E."/>
            <person name="Huch M."/>
        </authorList>
    </citation>
    <scope>NUCLEOTIDE SEQUENCE [LARGE SCALE GENOMIC DNA]</scope>
    <source>
        <strain evidence="7">ResAG-96</strain>
    </source>
</reference>
<dbReference type="Pfam" id="PF00294">
    <property type="entry name" value="PfkB"/>
    <property type="match status" value="1"/>
</dbReference>
<name>A0A2K2UC60_9ACTN</name>